<evidence type="ECO:0000256" key="3">
    <source>
        <dbReference type="ARBA" id="ARBA00022630"/>
    </source>
</evidence>
<dbReference type="InterPro" id="IPR052530">
    <property type="entry name" value="NAD(P)H_nitroreductase"/>
</dbReference>
<feature type="compositionally biased region" description="Low complexity" evidence="9">
    <location>
        <begin position="185"/>
        <end position="199"/>
    </location>
</feature>
<organism evidence="11 12">
    <name type="scientific">Streptomyces clavifer</name>
    <dbReference type="NCBI Taxonomy" id="68188"/>
    <lineage>
        <taxon>Bacteria</taxon>
        <taxon>Bacillati</taxon>
        <taxon>Actinomycetota</taxon>
        <taxon>Actinomycetes</taxon>
        <taxon>Kitasatosporales</taxon>
        <taxon>Streptomycetaceae</taxon>
        <taxon>Streptomyces</taxon>
    </lineage>
</organism>
<dbReference type="Gene3D" id="3.40.109.10">
    <property type="entry name" value="NADH Oxidase"/>
    <property type="match status" value="1"/>
</dbReference>
<dbReference type="Pfam" id="PF00881">
    <property type="entry name" value="Nitroreductase"/>
    <property type="match status" value="1"/>
</dbReference>
<proteinExistence type="inferred from homology"/>
<evidence type="ECO:0000313" key="12">
    <source>
        <dbReference type="Proteomes" id="UP001519311"/>
    </source>
</evidence>
<dbReference type="InterPro" id="IPR000415">
    <property type="entry name" value="Nitroreductase-like"/>
</dbReference>
<gene>
    <name evidence="11" type="ORF">JOF59_006459</name>
</gene>
<accession>A0ABS4VJ61</accession>
<evidence type="ECO:0000256" key="2">
    <source>
        <dbReference type="ARBA" id="ARBA00007118"/>
    </source>
</evidence>
<dbReference type="RefSeq" id="WP_056788338.1">
    <property type="nucleotide sequence ID" value="NZ_BMWJ01000007.1"/>
</dbReference>
<keyword evidence="12" id="KW-1185">Reference proteome</keyword>
<evidence type="ECO:0000256" key="1">
    <source>
        <dbReference type="ARBA" id="ARBA00001917"/>
    </source>
</evidence>
<evidence type="ECO:0000256" key="9">
    <source>
        <dbReference type="SAM" id="MobiDB-lite"/>
    </source>
</evidence>
<keyword evidence="4 8" id="KW-0288">FMN</keyword>
<evidence type="ECO:0000259" key="10">
    <source>
        <dbReference type="Pfam" id="PF00881"/>
    </source>
</evidence>
<dbReference type="Proteomes" id="UP001519311">
    <property type="component" value="Unassembled WGS sequence"/>
</dbReference>
<dbReference type="EC" id="1.-.-.-" evidence="8"/>
<evidence type="ECO:0000256" key="6">
    <source>
        <dbReference type="ARBA" id="ARBA00023002"/>
    </source>
</evidence>
<comment type="caution">
    <text evidence="11">The sequence shown here is derived from an EMBL/GenBank/DDBJ whole genome shotgun (WGS) entry which is preliminary data.</text>
</comment>
<evidence type="ECO:0000256" key="7">
    <source>
        <dbReference type="ARBA" id="ARBA00023027"/>
    </source>
</evidence>
<evidence type="ECO:0000313" key="11">
    <source>
        <dbReference type="EMBL" id="MBP2363967.1"/>
    </source>
</evidence>
<evidence type="ECO:0000256" key="4">
    <source>
        <dbReference type="ARBA" id="ARBA00022643"/>
    </source>
</evidence>
<feature type="domain" description="Nitroreductase" evidence="10">
    <location>
        <begin position="9"/>
        <end position="157"/>
    </location>
</feature>
<dbReference type="PANTHER" id="PTHR43821">
    <property type="entry name" value="NAD(P)H NITROREDUCTASE YDJA-RELATED"/>
    <property type="match status" value="1"/>
</dbReference>
<feature type="region of interest" description="Disordered" evidence="9">
    <location>
        <begin position="161"/>
        <end position="199"/>
    </location>
</feature>
<keyword evidence="5 8" id="KW-0521">NADP</keyword>
<sequence length="199" mass="21577">MDVMTAVLTRRSEHVLHAPAPDDAEFTYLLRGASLAPDHGRLRPWRWILLRSEERAELGLSIAAETDAGAAETERLRNKYQRAPLSAALVFAPREHPVPEWEQLAAASCMAHSLMLLLHARDYGSIWRTGRLATSSAVGEFLGLRGSERLLGILDIGTPDAASGRSRRVPDDVSGNITRFKVPGDRAPGPAPAGSQGGR</sequence>
<keyword evidence="7 8" id="KW-0520">NAD</keyword>
<comment type="cofactor">
    <cofactor evidence="1 8">
        <name>FMN</name>
        <dbReference type="ChEBI" id="CHEBI:58210"/>
    </cofactor>
</comment>
<keyword evidence="6 8" id="KW-0560">Oxidoreductase</keyword>
<name>A0ABS4VJ61_9ACTN</name>
<dbReference type="PIRSF" id="PIRSF000232">
    <property type="entry name" value="YdjA"/>
    <property type="match status" value="1"/>
</dbReference>
<dbReference type="CDD" id="cd02135">
    <property type="entry name" value="YdjA-like"/>
    <property type="match status" value="1"/>
</dbReference>
<reference evidence="11 12" key="1">
    <citation type="submission" date="2021-03" db="EMBL/GenBank/DDBJ databases">
        <title>Sequencing the genomes of 1000 actinobacteria strains.</title>
        <authorList>
            <person name="Klenk H.-P."/>
        </authorList>
    </citation>
    <scope>NUCLEOTIDE SEQUENCE [LARGE SCALE GENOMIC DNA]</scope>
    <source>
        <strain evidence="11 12">DSM 40843</strain>
    </source>
</reference>
<comment type="similarity">
    <text evidence="2 8">Belongs to the nitroreductase family.</text>
</comment>
<evidence type="ECO:0000256" key="5">
    <source>
        <dbReference type="ARBA" id="ARBA00022857"/>
    </source>
</evidence>
<dbReference type="GeneID" id="97346611"/>
<evidence type="ECO:0000256" key="8">
    <source>
        <dbReference type="PIRNR" id="PIRNR000232"/>
    </source>
</evidence>
<dbReference type="EMBL" id="JAGINS010000002">
    <property type="protein sequence ID" value="MBP2363967.1"/>
    <property type="molecule type" value="Genomic_DNA"/>
</dbReference>
<protein>
    <recommendedName>
        <fullName evidence="8">Putative NAD(P)H nitroreductase</fullName>
        <ecNumber evidence="8">1.-.-.-</ecNumber>
    </recommendedName>
</protein>
<dbReference type="InterPro" id="IPR029479">
    <property type="entry name" value="Nitroreductase"/>
</dbReference>
<dbReference type="InterPro" id="IPR026021">
    <property type="entry name" value="YdjA-like"/>
</dbReference>
<keyword evidence="3 8" id="KW-0285">Flavoprotein</keyword>
<dbReference type="SUPFAM" id="SSF55469">
    <property type="entry name" value="FMN-dependent nitroreductase-like"/>
    <property type="match status" value="1"/>
</dbReference>
<dbReference type="PANTHER" id="PTHR43821:SF1">
    <property type="entry name" value="NAD(P)H NITROREDUCTASE YDJA-RELATED"/>
    <property type="match status" value="1"/>
</dbReference>